<accession>A0A517NVE0</accession>
<protein>
    <recommendedName>
        <fullName evidence="2">DUF1570 domain-containing protein</fullName>
    </recommendedName>
</protein>
<evidence type="ECO:0000313" key="3">
    <source>
        <dbReference type="EMBL" id="QDT11076.1"/>
    </source>
</evidence>
<dbReference type="EMBL" id="CP036526">
    <property type="protein sequence ID" value="QDT11076.1"/>
    <property type="molecule type" value="Genomic_DNA"/>
</dbReference>
<keyword evidence="1" id="KW-0175">Coiled coil</keyword>
<evidence type="ECO:0000256" key="1">
    <source>
        <dbReference type="SAM" id="Coils"/>
    </source>
</evidence>
<dbReference type="AlphaFoldDB" id="A0A517NVE0"/>
<gene>
    <name evidence="3" type="ORF">K239x_30700</name>
</gene>
<feature type="domain" description="DUF1570" evidence="2">
    <location>
        <begin position="322"/>
        <end position="440"/>
    </location>
</feature>
<reference evidence="3 4" key="1">
    <citation type="submission" date="2019-02" db="EMBL/GenBank/DDBJ databases">
        <title>Deep-cultivation of Planctomycetes and their phenomic and genomic characterization uncovers novel biology.</title>
        <authorList>
            <person name="Wiegand S."/>
            <person name="Jogler M."/>
            <person name="Boedeker C."/>
            <person name="Pinto D."/>
            <person name="Vollmers J."/>
            <person name="Rivas-Marin E."/>
            <person name="Kohn T."/>
            <person name="Peeters S.H."/>
            <person name="Heuer A."/>
            <person name="Rast P."/>
            <person name="Oberbeckmann S."/>
            <person name="Bunk B."/>
            <person name="Jeske O."/>
            <person name="Meyerdierks A."/>
            <person name="Storesund J.E."/>
            <person name="Kallscheuer N."/>
            <person name="Luecker S."/>
            <person name="Lage O.M."/>
            <person name="Pohl T."/>
            <person name="Merkel B.J."/>
            <person name="Hornburger P."/>
            <person name="Mueller R.-W."/>
            <person name="Bruemmer F."/>
            <person name="Labrenz M."/>
            <person name="Spormann A.M."/>
            <person name="Op den Camp H."/>
            <person name="Overmann J."/>
            <person name="Amann R."/>
            <person name="Jetten M.S.M."/>
            <person name="Mascher T."/>
            <person name="Medema M.H."/>
            <person name="Devos D.P."/>
            <person name="Kaster A.-K."/>
            <person name="Ovreas L."/>
            <person name="Rohde M."/>
            <person name="Galperin M.Y."/>
            <person name="Jogler C."/>
        </authorList>
    </citation>
    <scope>NUCLEOTIDE SEQUENCE [LARGE SCALE GENOMIC DNA]</scope>
    <source>
        <strain evidence="3 4">K23_9</strain>
    </source>
</reference>
<organism evidence="3 4">
    <name type="scientific">Stieleria marina</name>
    <dbReference type="NCBI Taxonomy" id="1930275"/>
    <lineage>
        <taxon>Bacteria</taxon>
        <taxon>Pseudomonadati</taxon>
        <taxon>Planctomycetota</taxon>
        <taxon>Planctomycetia</taxon>
        <taxon>Pirellulales</taxon>
        <taxon>Pirellulaceae</taxon>
        <taxon>Stieleria</taxon>
    </lineage>
</organism>
<proteinExistence type="predicted"/>
<name>A0A517NVE0_9BACT</name>
<dbReference type="Pfam" id="PF07607">
    <property type="entry name" value="DUF1570"/>
    <property type="match status" value="1"/>
</dbReference>
<evidence type="ECO:0000259" key="2">
    <source>
        <dbReference type="Pfam" id="PF07607"/>
    </source>
</evidence>
<dbReference type="InterPro" id="IPR011464">
    <property type="entry name" value="DUF1570"/>
</dbReference>
<keyword evidence="4" id="KW-1185">Reference proteome</keyword>
<sequence length="492" mass="55746">MVTGSVRIWVGVGTLCALINWGGAGHPACADIVVYTLPGTNLRIPLEGKATVNTGGTVSYRHKRGTLHFSTRDVQIIKTPSKYARYNIQAQKARSGGDVDSMLELSKWCISNGMLKEADAALSSAWKADSSDKRVQTLGMLTKYRRGTVPSTPSAEQEMAKFLNMKGMKVARSRHYILMHDTSDEINPITRKTAAQHRLDLLEKVYDSFYMKFALDGYPLAIPRQPMRVVLFDEQANYLVFVARLSPELKNTAGFYSPKDNIAIFYRQKSDEALEGLQQLSQSLKTLRDQVKRTRVAGAGEIIRFAKTLELLIDIVGENQEIEVVTHEATHQLAANSKLMPRATFNMRWAHEGLASYFESPKDASWAGIGAVNEQRLMWYRLLAADTEHSNIKFIVTDRIFDYAQSNGAQLAAYGQSWALTHFLMDQHMPELMKFYRLMGKQPEDQARTEQWREDTYASFQEIFGNTQTLEAQWRAYMRSLKTDTAKLREQL</sequence>
<evidence type="ECO:0000313" key="4">
    <source>
        <dbReference type="Proteomes" id="UP000319817"/>
    </source>
</evidence>
<dbReference type="Proteomes" id="UP000319817">
    <property type="component" value="Chromosome"/>
</dbReference>
<dbReference type="OrthoDB" id="291356at2"/>
<dbReference type="RefSeq" id="WP_145418838.1">
    <property type="nucleotide sequence ID" value="NZ_CP036526.1"/>
</dbReference>
<feature type="coiled-coil region" evidence="1">
    <location>
        <begin position="270"/>
        <end position="297"/>
    </location>
</feature>